<sequence length="402" mass="45972">MLDFIFEVFPSLLPNHQVNENDPHHKDQNHLTDHDFRLDFQDIIVDDGYRVENRTVITDDGYKLTVFRIRHPNTPDTGAPVVFLQHGILDTADCWVMHHSDESPALILAEEGYDVWLGNSRGTVNSYQHVNLTVKDKEYWDFSFHEMGKYDVPANIDFVRAHTGVDKVIYLGHSQGTMQFWIANILNDDLGSKLEGMVGFAPIMYLGNQTSVFVNTLFGLKLDKIWMKLGNDKLLFLKNGYNWFDSLVCKVAPTFVNFVPRTVWTFVQTIVGIDKKSHMNPRFMPMMAKNDVGGTGMWNIEHYRQLVFSDKFLTPDRPGMPAPTEYDISKLKENLKDVKIQFFVGSKDAFSPPGDVERLVAALPEGNVAVQPIDDYNHLDYMWAKDVGDFVSPVLNDFVDNL</sequence>
<feature type="active site" description="Nucleophile" evidence="8">
    <location>
        <position position="174"/>
    </location>
</feature>
<dbReference type="InterPro" id="IPR006693">
    <property type="entry name" value="AB_hydrolase_lipase"/>
</dbReference>
<proteinExistence type="inferred from homology"/>
<dbReference type="GO" id="GO:0016042">
    <property type="term" value="P:lipid catabolic process"/>
    <property type="evidence" value="ECO:0007669"/>
    <property type="project" value="UniProtKB-KW"/>
</dbReference>
<evidence type="ECO:0000256" key="3">
    <source>
        <dbReference type="ARBA" id="ARBA00022801"/>
    </source>
</evidence>
<comment type="similarity">
    <text evidence="1 7">Belongs to the AB hydrolase superfamily. Lipase family.</text>
</comment>
<keyword evidence="4 7" id="KW-0442">Lipid degradation</keyword>
<feature type="active site" description="Charge relay system" evidence="8">
    <location>
        <position position="378"/>
    </location>
</feature>
<dbReference type="PANTHER" id="PTHR11005">
    <property type="entry name" value="LYSOSOMAL ACID LIPASE-RELATED"/>
    <property type="match status" value="1"/>
</dbReference>
<feature type="domain" description="Partial AB-hydrolase lipase" evidence="9">
    <location>
        <begin position="41"/>
        <end position="98"/>
    </location>
</feature>
<protein>
    <recommendedName>
        <fullName evidence="7">Lipase</fullName>
    </recommendedName>
</protein>
<evidence type="ECO:0000256" key="2">
    <source>
        <dbReference type="ARBA" id="ARBA00022729"/>
    </source>
</evidence>
<keyword evidence="5" id="KW-0443">Lipid metabolism</keyword>
<evidence type="ECO:0000256" key="6">
    <source>
        <dbReference type="ARBA" id="ARBA00023180"/>
    </source>
</evidence>
<name>A0A7S3MUM8_9SPIT</name>
<dbReference type="InterPro" id="IPR025483">
    <property type="entry name" value="Lipase_euk"/>
</dbReference>
<evidence type="ECO:0000256" key="1">
    <source>
        <dbReference type="ARBA" id="ARBA00010701"/>
    </source>
</evidence>
<gene>
    <name evidence="10" type="ORF">SINC0208_LOCUS2136</name>
</gene>
<dbReference type="Pfam" id="PF04083">
    <property type="entry name" value="Abhydro_lipase"/>
    <property type="match status" value="1"/>
</dbReference>
<dbReference type="Gene3D" id="3.40.50.1820">
    <property type="entry name" value="alpha/beta hydrolase"/>
    <property type="match status" value="1"/>
</dbReference>
<dbReference type="GO" id="GO:0016788">
    <property type="term" value="F:hydrolase activity, acting on ester bonds"/>
    <property type="evidence" value="ECO:0007669"/>
    <property type="project" value="InterPro"/>
</dbReference>
<dbReference type="PIRSF" id="PIRSF000862">
    <property type="entry name" value="Steryl_ester_lip"/>
    <property type="match status" value="1"/>
</dbReference>
<keyword evidence="2" id="KW-0732">Signal</keyword>
<evidence type="ECO:0000259" key="9">
    <source>
        <dbReference type="Pfam" id="PF04083"/>
    </source>
</evidence>
<dbReference type="AlphaFoldDB" id="A0A7S3MUM8"/>
<evidence type="ECO:0000256" key="5">
    <source>
        <dbReference type="ARBA" id="ARBA00023098"/>
    </source>
</evidence>
<dbReference type="FunFam" id="3.40.50.1820:FF:000057">
    <property type="entry name" value="Lipase"/>
    <property type="match status" value="1"/>
</dbReference>
<evidence type="ECO:0000256" key="8">
    <source>
        <dbReference type="PIRSR" id="PIRSR000862-1"/>
    </source>
</evidence>
<evidence type="ECO:0000313" key="10">
    <source>
        <dbReference type="EMBL" id="CAE0321555.1"/>
    </source>
</evidence>
<accession>A0A7S3MUM8</accession>
<dbReference type="SUPFAM" id="SSF53474">
    <property type="entry name" value="alpha/beta-Hydrolases"/>
    <property type="match status" value="1"/>
</dbReference>
<dbReference type="InterPro" id="IPR029058">
    <property type="entry name" value="AB_hydrolase_fold"/>
</dbReference>
<evidence type="ECO:0000256" key="4">
    <source>
        <dbReference type="ARBA" id="ARBA00022963"/>
    </source>
</evidence>
<keyword evidence="3 7" id="KW-0378">Hydrolase</keyword>
<reference evidence="10" key="1">
    <citation type="submission" date="2021-01" db="EMBL/GenBank/DDBJ databases">
        <authorList>
            <person name="Corre E."/>
            <person name="Pelletier E."/>
            <person name="Niang G."/>
            <person name="Scheremetjew M."/>
            <person name="Finn R."/>
            <person name="Kale V."/>
            <person name="Holt S."/>
            <person name="Cochrane G."/>
            <person name="Meng A."/>
            <person name="Brown T."/>
            <person name="Cohen L."/>
        </authorList>
    </citation>
    <scope>NUCLEOTIDE SEQUENCE</scope>
    <source>
        <strain evidence="10">S3</strain>
    </source>
</reference>
<keyword evidence="6" id="KW-0325">Glycoprotein</keyword>
<evidence type="ECO:0000256" key="7">
    <source>
        <dbReference type="PIRNR" id="PIRNR000862"/>
    </source>
</evidence>
<feature type="active site" description="Charge relay system" evidence="8">
    <location>
        <position position="348"/>
    </location>
</feature>
<dbReference type="EMBL" id="HBIH01005031">
    <property type="protein sequence ID" value="CAE0321555.1"/>
    <property type="molecule type" value="Transcribed_RNA"/>
</dbReference>
<organism evidence="10">
    <name type="scientific">Strombidium inclinatum</name>
    <dbReference type="NCBI Taxonomy" id="197538"/>
    <lineage>
        <taxon>Eukaryota</taxon>
        <taxon>Sar</taxon>
        <taxon>Alveolata</taxon>
        <taxon>Ciliophora</taxon>
        <taxon>Intramacronucleata</taxon>
        <taxon>Spirotrichea</taxon>
        <taxon>Oligotrichia</taxon>
        <taxon>Strombidiidae</taxon>
        <taxon>Strombidium</taxon>
    </lineage>
</organism>